<dbReference type="NCBIfam" id="NF038403">
    <property type="entry name" value="perm_prefix_1"/>
    <property type="match status" value="1"/>
</dbReference>
<dbReference type="PANTHER" id="PTHR14136">
    <property type="entry name" value="BTB_POZ DOMAIN-CONTAINING PROTEIN KCTD9"/>
    <property type="match status" value="1"/>
</dbReference>
<keyword evidence="1" id="KW-0175">Coiled coil</keyword>
<dbReference type="SUPFAM" id="SSF141571">
    <property type="entry name" value="Pentapeptide repeat-like"/>
    <property type="match status" value="1"/>
</dbReference>
<dbReference type="PANTHER" id="PTHR14136:SF17">
    <property type="entry name" value="BTB_POZ DOMAIN-CONTAINING PROTEIN KCTD9"/>
    <property type="match status" value="1"/>
</dbReference>
<organism evidence="2 3">
    <name type="scientific">Paenibacillus melissococcoides</name>
    <dbReference type="NCBI Taxonomy" id="2912268"/>
    <lineage>
        <taxon>Bacteria</taxon>
        <taxon>Bacillati</taxon>
        <taxon>Bacillota</taxon>
        <taxon>Bacilli</taxon>
        <taxon>Bacillales</taxon>
        <taxon>Paenibacillaceae</taxon>
        <taxon>Paenibacillus</taxon>
    </lineage>
</organism>
<name>A0ABN8U6L9_9BACL</name>
<protein>
    <submittedName>
        <fullName evidence="2">Pentapeptide repeat-containing protein</fullName>
    </submittedName>
</protein>
<evidence type="ECO:0000256" key="1">
    <source>
        <dbReference type="SAM" id="Coils"/>
    </source>
</evidence>
<dbReference type="InterPro" id="IPR051082">
    <property type="entry name" value="Pentapeptide-BTB/POZ_domain"/>
</dbReference>
<dbReference type="RefSeq" id="WP_213426351.1">
    <property type="nucleotide sequence ID" value="NZ_AP031286.1"/>
</dbReference>
<dbReference type="Pfam" id="PF00805">
    <property type="entry name" value="Pentapeptide"/>
    <property type="match status" value="1"/>
</dbReference>
<sequence>MTNGKLAQYLDRVFLPYKDVEQVNELKEELLRDLEDRLADMRQEGIGEEEAFQMTIGSIGDISELIDSIHDRDAMAQLQSKMNLSMSELRHSDFRGIRMHDGQFNYSNLHGSDFSESDLTKSSFKCSNLQNAIFHDANLTRAQFHKSNLVGAQFKDCIFNDTSFKSSDLSGICFDNQRFEGTVFDYAGLRKTSFRNAVFRNVSFKTDVKKAIFDGAAMDKVTYALLKGYKADLSNVTVM</sequence>
<evidence type="ECO:0000313" key="3">
    <source>
        <dbReference type="Proteomes" id="UP001154322"/>
    </source>
</evidence>
<proteinExistence type="predicted"/>
<dbReference type="InterPro" id="IPR047928">
    <property type="entry name" value="Perm_prefix_1"/>
</dbReference>
<accession>A0ABN8U6L9</accession>
<dbReference type="Proteomes" id="UP001154322">
    <property type="component" value="Unassembled WGS sequence"/>
</dbReference>
<comment type="caution">
    <text evidence="2">The sequence shown here is derived from an EMBL/GenBank/DDBJ whole genome shotgun (WGS) entry which is preliminary data.</text>
</comment>
<dbReference type="Pfam" id="PF13599">
    <property type="entry name" value="Pentapeptide_4"/>
    <property type="match status" value="1"/>
</dbReference>
<dbReference type="Gene3D" id="2.160.20.80">
    <property type="entry name" value="E3 ubiquitin-protein ligase SopA"/>
    <property type="match status" value="1"/>
</dbReference>
<dbReference type="EMBL" id="CALYLO010000005">
    <property type="protein sequence ID" value="CAH8246759.1"/>
    <property type="molecule type" value="Genomic_DNA"/>
</dbReference>
<gene>
    <name evidence="2" type="ORF">WJ0W_003992</name>
</gene>
<keyword evidence="3" id="KW-1185">Reference proteome</keyword>
<reference evidence="2" key="1">
    <citation type="submission" date="2022-06" db="EMBL/GenBank/DDBJ databases">
        <authorList>
            <person name="Dietemann V."/>
            <person name="Ory F."/>
            <person name="Dainat B."/>
            <person name="Oberhansli S."/>
        </authorList>
    </citation>
    <scope>NUCLEOTIDE SEQUENCE</scope>
    <source>
        <strain evidence="2">Ena-SAMPLE-TAB-26-04-2022-14:26:32:270-5432</strain>
    </source>
</reference>
<dbReference type="InterPro" id="IPR001646">
    <property type="entry name" value="5peptide_repeat"/>
</dbReference>
<feature type="coiled-coil region" evidence="1">
    <location>
        <begin position="17"/>
        <end position="51"/>
    </location>
</feature>
<evidence type="ECO:0000313" key="2">
    <source>
        <dbReference type="EMBL" id="CAH8246759.1"/>
    </source>
</evidence>